<protein>
    <submittedName>
        <fullName evidence="1">Uncharacterized protein</fullName>
    </submittedName>
</protein>
<dbReference type="EMBL" id="CP001107">
    <property type="protein sequence ID" value="ACR74400.1"/>
    <property type="molecule type" value="Genomic_DNA"/>
</dbReference>
<dbReference type="AlphaFoldDB" id="C4ZCP5"/>
<gene>
    <name evidence="1" type="ordered locus">EUBREC_0610</name>
</gene>
<reference evidence="1 2" key="1">
    <citation type="journal article" date="2009" name="Proc. Natl. Acad. Sci. U.S.A.">
        <title>Characterizing a model human gut microbiota composed of members of its two dominant bacterial phyla.</title>
        <authorList>
            <person name="Mahowald M.A."/>
            <person name="Rey F.E."/>
            <person name="Seedorf H."/>
            <person name="Turnbaugh P.J."/>
            <person name="Fulton R.S."/>
            <person name="Wollam A."/>
            <person name="Shah N."/>
            <person name="Wang C."/>
            <person name="Magrini V."/>
            <person name="Wilson R.K."/>
            <person name="Cantarel B.L."/>
            <person name="Coutinho P.M."/>
            <person name="Henrissat B."/>
            <person name="Crock L.W."/>
            <person name="Russell A."/>
            <person name="Verberkmoes N.C."/>
            <person name="Hettich R.L."/>
            <person name="Gordon J.I."/>
        </authorList>
    </citation>
    <scope>NUCLEOTIDE SEQUENCE [LARGE SCALE GENOMIC DNA]</scope>
    <source>
        <strain evidence="2">ATCC 33656 / DSM 3377 / JCM 17463 / KCTC 5835 / LMG 30912 / VPI 0990</strain>
    </source>
</reference>
<sequence length="40" mass="4818">MFVIINYYLLYFLYIFSKAGIERFIISHKIYQGCFGNFPS</sequence>
<evidence type="ECO:0000313" key="2">
    <source>
        <dbReference type="Proteomes" id="UP000001477"/>
    </source>
</evidence>
<accession>C4ZCP5</accession>
<dbReference type="Proteomes" id="UP000001477">
    <property type="component" value="Chromosome"/>
</dbReference>
<name>C4ZCP5_AGARV</name>
<proteinExistence type="predicted"/>
<organism evidence="1 2">
    <name type="scientific">Agathobacter rectalis (strain ATCC 33656 / DSM 3377 / JCM 17463 / KCTC 5835 / VPI 0990)</name>
    <name type="common">Eubacterium rectale</name>
    <dbReference type="NCBI Taxonomy" id="515619"/>
    <lineage>
        <taxon>Bacteria</taxon>
        <taxon>Bacillati</taxon>
        <taxon>Bacillota</taxon>
        <taxon>Clostridia</taxon>
        <taxon>Lachnospirales</taxon>
        <taxon>Lachnospiraceae</taxon>
        <taxon>Agathobacter</taxon>
    </lineage>
</organism>
<dbReference type="PaxDb" id="515619-EUBREC_0610"/>
<dbReference type="HOGENOM" id="CLU_3289865_0_0_9"/>
<evidence type="ECO:0000313" key="1">
    <source>
        <dbReference type="EMBL" id="ACR74400.1"/>
    </source>
</evidence>
<dbReference type="KEGG" id="ere:EUBREC_0610"/>